<evidence type="ECO:0000313" key="2">
    <source>
        <dbReference type="Proteomes" id="UP000499080"/>
    </source>
</evidence>
<organism evidence="1 2">
    <name type="scientific">Araneus ventricosus</name>
    <name type="common">Orbweaver spider</name>
    <name type="synonym">Epeira ventricosa</name>
    <dbReference type="NCBI Taxonomy" id="182803"/>
    <lineage>
        <taxon>Eukaryota</taxon>
        <taxon>Metazoa</taxon>
        <taxon>Ecdysozoa</taxon>
        <taxon>Arthropoda</taxon>
        <taxon>Chelicerata</taxon>
        <taxon>Arachnida</taxon>
        <taxon>Araneae</taxon>
        <taxon>Araneomorphae</taxon>
        <taxon>Entelegynae</taxon>
        <taxon>Araneoidea</taxon>
        <taxon>Araneidae</taxon>
        <taxon>Araneus</taxon>
    </lineage>
</organism>
<dbReference type="Proteomes" id="UP000499080">
    <property type="component" value="Unassembled WGS sequence"/>
</dbReference>
<keyword evidence="2" id="KW-1185">Reference proteome</keyword>
<gene>
    <name evidence="1" type="ORF">AVEN_263717_1</name>
</gene>
<sequence>MMNLKNEFPVIRTMFFEGSPHERFLASSLFDPQVCFGAEDLATNRRVFWQPQPPAPDPKKPMAMINPYCEGAADGES</sequence>
<reference evidence="1 2" key="1">
    <citation type="journal article" date="2019" name="Sci. Rep.">
        <title>Orb-weaving spider Araneus ventricosus genome elucidates the spidroin gene catalogue.</title>
        <authorList>
            <person name="Kono N."/>
            <person name="Nakamura H."/>
            <person name="Ohtoshi R."/>
            <person name="Moran D.A.P."/>
            <person name="Shinohara A."/>
            <person name="Yoshida Y."/>
            <person name="Fujiwara M."/>
            <person name="Mori M."/>
            <person name="Tomita M."/>
            <person name="Arakawa K."/>
        </authorList>
    </citation>
    <scope>NUCLEOTIDE SEQUENCE [LARGE SCALE GENOMIC DNA]</scope>
</reference>
<protein>
    <submittedName>
        <fullName evidence="1">Uncharacterized protein</fullName>
    </submittedName>
</protein>
<proteinExistence type="predicted"/>
<dbReference type="EMBL" id="BGPR01000029">
    <property type="protein sequence ID" value="GBL82643.1"/>
    <property type="molecule type" value="Genomic_DNA"/>
</dbReference>
<evidence type="ECO:0000313" key="1">
    <source>
        <dbReference type="EMBL" id="GBL82643.1"/>
    </source>
</evidence>
<name>A0A4Y2ARZ6_ARAVE</name>
<dbReference type="AlphaFoldDB" id="A0A4Y2ARZ6"/>
<comment type="caution">
    <text evidence="1">The sequence shown here is derived from an EMBL/GenBank/DDBJ whole genome shotgun (WGS) entry which is preliminary data.</text>
</comment>
<accession>A0A4Y2ARZ6</accession>